<dbReference type="AlphaFoldDB" id="A0A0K9P3U3"/>
<feature type="domain" description="AP2/ERF" evidence="6">
    <location>
        <begin position="50"/>
        <end position="108"/>
    </location>
</feature>
<dbReference type="InterPro" id="IPR036955">
    <property type="entry name" value="AP2/ERF_dom_sf"/>
</dbReference>
<dbReference type="InterPro" id="IPR044808">
    <property type="entry name" value="ERF_plant"/>
</dbReference>
<evidence type="ECO:0000313" key="8">
    <source>
        <dbReference type="Proteomes" id="UP000036987"/>
    </source>
</evidence>
<comment type="subcellular location">
    <subcellularLocation>
        <location evidence="1">Nucleus</location>
    </subcellularLocation>
</comment>
<dbReference type="SUPFAM" id="SSF54171">
    <property type="entry name" value="DNA-binding domain"/>
    <property type="match status" value="1"/>
</dbReference>
<name>A0A0K9P3U3_ZOSMR</name>
<comment type="caution">
    <text evidence="7">The sequence shown here is derived from an EMBL/GenBank/DDBJ whole genome shotgun (WGS) entry which is preliminary data.</text>
</comment>
<dbReference type="FunFam" id="3.30.730.10:FF:000001">
    <property type="entry name" value="Ethylene-responsive transcription factor 2"/>
    <property type="match status" value="1"/>
</dbReference>
<sequence length="196" mass="22449">MESLPFDQSSAEEMILWDMLITADEVKPQGGDGRRDDDGLRKEEEKVSKEYRGIRRRPWGKFAAEIRDSTRNGARVWLGTFDTAEKAAIAYDQAAFVMRGKTAILNFPVEVVKESLRSMDYGKATEQAAKTMMSPAMMLKRQNSLKRKSDMSKKRKDNKKVAVKADERRFDLVELEDLGVDLLEEILRISEFSTLF</sequence>
<evidence type="ECO:0000259" key="6">
    <source>
        <dbReference type="PROSITE" id="PS51032"/>
    </source>
</evidence>
<dbReference type="PROSITE" id="PS51032">
    <property type="entry name" value="AP2_ERF"/>
    <property type="match status" value="1"/>
</dbReference>
<protein>
    <submittedName>
        <fullName evidence="7">Ethylene-responsive transcription factor 1B</fullName>
    </submittedName>
</protein>
<dbReference type="EMBL" id="LFYR01001305">
    <property type="protein sequence ID" value="KMZ62912.1"/>
    <property type="molecule type" value="Genomic_DNA"/>
</dbReference>
<keyword evidence="2" id="KW-0805">Transcription regulation</keyword>
<dbReference type="InterPro" id="IPR001471">
    <property type="entry name" value="AP2/ERF_dom"/>
</dbReference>
<evidence type="ECO:0000256" key="2">
    <source>
        <dbReference type="ARBA" id="ARBA00023015"/>
    </source>
</evidence>
<dbReference type="OrthoDB" id="670255at2759"/>
<dbReference type="GO" id="GO:0003700">
    <property type="term" value="F:DNA-binding transcription factor activity"/>
    <property type="evidence" value="ECO:0007669"/>
    <property type="project" value="InterPro"/>
</dbReference>
<evidence type="ECO:0000256" key="5">
    <source>
        <dbReference type="ARBA" id="ARBA00023242"/>
    </source>
</evidence>
<reference evidence="8" key="1">
    <citation type="journal article" date="2016" name="Nature">
        <title>The genome of the seagrass Zostera marina reveals angiosperm adaptation to the sea.</title>
        <authorList>
            <person name="Olsen J.L."/>
            <person name="Rouze P."/>
            <person name="Verhelst B."/>
            <person name="Lin Y.-C."/>
            <person name="Bayer T."/>
            <person name="Collen J."/>
            <person name="Dattolo E."/>
            <person name="De Paoli E."/>
            <person name="Dittami S."/>
            <person name="Maumus F."/>
            <person name="Michel G."/>
            <person name="Kersting A."/>
            <person name="Lauritano C."/>
            <person name="Lohaus R."/>
            <person name="Toepel M."/>
            <person name="Tonon T."/>
            <person name="Vanneste K."/>
            <person name="Amirebrahimi M."/>
            <person name="Brakel J."/>
            <person name="Bostroem C."/>
            <person name="Chovatia M."/>
            <person name="Grimwood J."/>
            <person name="Jenkins J.W."/>
            <person name="Jueterbock A."/>
            <person name="Mraz A."/>
            <person name="Stam W.T."/>
            <person name="Tice H."/>
            <person name="Bornberg-Bauer E."/>
            <person name="Green P.J."/>
            <person name="Pearson G.A."/>
            <person name="Procaccini G."/>
            <person name="Duarte C.M."/>
            <person name="Schmutz J."/>
            <person name="Reusch T.B.H."/>
            <person name="Van de Peer Y."/>
        </authorList>
    </citation>
    <scope>NUCLEOTIDE SEQUENCE [LARGE SCALE GENOMIC DNA]</scope>
    <source>
        <strain evidence="8">cv. Finnish</strain>
    </source>
</reference>
<dbReference type="CDD" id="cd00018">
    <property type="entry name" value="AP2"/>
    <property type="match status" value="1"/>
</dbReference>
<dbReference type="GO" id="GO:0009873">
    <property type="term" value="P:ethylene-activated signaling pathway"/>
    <property type="evidence" value="ECO:0007669"/>
    <property type="project" value="InterPro"/>
</dbReference>
<dbReference type="PANTHER" id="PTHR31190">
    <property type="entry name" value="DNA-BINDING DOMAIN"/>
    <property type="match status" value="1"/>
</dbReference>
<dbReference type="OMA" id="QEMENDW"/>
<dbReference type="PRINTS" id="PR00367">
    <property type="entry name" value="ETHRSPELEMNT"/>
</dbReference>
<dbReference type="PANTHER" id="PTHR31190:SF173">
    <property type="entry name" value="PATHOGENESIS-RELATED GENES TRANSCRIPTIONAL ACTIVATOR PTI5"/>
    <property type="match status" value="1"/>
</dbReference>
<dbReference type="GO" id="GO:0003677">
    <property type="term" value="F:DNA binding"/>
    <property type="evidence" value="ECO:0007669"/>
    <property type="project" value="UniProtKB-KW"/>
</dbReference>
<dbReference type="Gene3D" id="3.30.730.10">
    <property type="entry name" value="AP2/ERF domain"/>
    <property type="match status" value="1"/>
</dbReference>
<gene>
    <name evidence="7" type="ORF">ZOSMA_43G00930</name>
</gene>
<proteinExistence type="predicted"/>
<dbReference type="Proteomes" id="UP000036987">
    <property type="component" value="Unassembled WGS sequence"/>
</dbReference>
<keyword evidence="5" id="KW-0539">Nucleus</keyword>
<evidence type="ECO:0000256" key="3">
    <source>
        <dbReference type="ARBA" id="ARBA00023125"/>
    </source>
</evidence>
<dbReference type="GO" id="GO:0005634">
    <property type="term" value="C:nucleus"/>
    <property type="evidence" value="ECO:0007669"/>
    <property type="project" value="UniProtKB-SubCell"/>
</dbReference>
<dbReference type="InterPro" id="IPR016177">
    <property type="entry name" value="DNA-bd_dom_sf"/>
</dbReference>
<accession>A0A0K9P3U3</accession>
<evidence type="ECO:0000256" key="4">
    <source>
        <dbReference type="ARBA" id="ARBA00023163"/>
    </source>
</evidence>
<evidence type="ECO:0000313" key="7">
    <source>
        <dbReference type="EMBL" id="KMZ62912.1"/>
    </source>
</evidence>
<organism evidence="7 8">
    <name type="scientific">Zostera marina</name>
    <name type="common">Eelgrass</name>
    <dbReference type="NCBI Taxonomy" id="29655"/>
    <lineage>
        <taxon>Eukaryota</taxon>
        <taxon>Viridiplantae</taxon>
        <taxon>Streptophyta</taxon>
        <taxon>Embryophyta</taxon>
        <taxon>Tracheophyta</taxon>
        <taxon>Spermatophyta</taxon>
        <taxon>Magnoliopsida</taxon>
        <taxon>Liliopsida</taxon>
        <taxon>Zosteraceae</taxon>
        <taxon>Zostera</taxon>
    </lineage>
</organism>
<keyword evidence="3" id="KW-0238">DNA-binding</keyword>
<keyword evidence="4" id="KW-0804">Transcription</keyword>
<dbReference type="SMART" id="SM00380">
    <property type="entry name" value="AP2"/>
    <property type="match status" value="1"/>
</dbReference>
<dbReference type="Pfam" id="PF00847">
    <property type="entry name" value="AP2"/>
    <property type="match status" value="1"/>
</dbReference>
<keyword evidence="8" id="KW-1185">Reference proteome</keyword>
<evidence type="ECO:0000256" key="1">
    <source>
        <dbReference type="ARBA" id="ARBA00004123"/>
    </source>
</evidence>